<dbReference type="STRING" id="490188.SAMN04488068_1775"/>
<reference evidence="2 3" key="1">
    <citation type="submission" date="2016-11" db="EMBL/GenBank/DDBJ databases">
        <authorList>
            <person name="Jaros S."/>
            <person name="Januszkiewicz K."/>
            <person name="Wedrychowicz H."/>
        </authorList>
    </citation>
    <scope>NUCLEOTIDE SEQUENCE [LARGE SCALE GENOMIC DNA]</scope>
    <source>
        <strain evidence="2 3">CGMCC 1.7049</strain>
    </source>
</reference>
<evidence type="ECO:0000313" key="2">
    <source>
        <dbReference type="EMBL" id="SHG87222.1"/>
    </source>
</evidence>
<dbReference type="Proteomes" id="UP000199758">
    <property type="component" value="Unassembled WGS sequence"/>
</dbReference>
<gene>
    <name evidence="2" type="ORF">SAMN04488068_1775</name>
</gene>
<proteinExistence type="predicted"/>
<accession>A0A1M5NCN2</accession>
<sequence>MRHDLDRKQRKTTAQERPPVPSIDTQDPVDEASYDSFPASDPPSRTGTRAQPGADKLHSGNERDRTDRPARKPD</sequence>
<name>A0A1M5NCN2_9GAMM</name>
<protein>
    <submittedName>
        <fullName evidence="2">Uncharacterized protein</fullName>
    </submittedName>
</protein>
<feature type="region of interest" description="Disordered" evidence="1">
    <location>
        <begin position="1"/>
        <end position="74"/>
    </location>
</feature>
<dbReference type="AlphaFoldDB" id="A0A1M5NCN2"/>
<dbReference type="RefSeq" id="WP_072896570.1">
    <property type="nucleotide sequence ID" value="NZ_FQWZ01000003.1"/>
</dbReference>
<feature type="compositionally biased region" description="Basic and acidic residues" evidence="1">
    <location>
        <begin position="55"/>
        <end position="74"/>
    </location>
</feature>
<evidence type="ECO:0000313" key="3">
    <source>
        <dbReference type="Proteomes" id="UP000199758"/>
    </source>
</evidence>
<dbReference type="OrthoDB" id="7267013at2"/>
<evidence type="ECO:0000256" key="1">
    <source>
        <dbReference type="SAM" id="MobiDB-lite"/>
    </source>
</evidence>
<keyword evidence="3" id="KW-1185">Reference proteome</keyword>
<dbReference type="EMBL" id="FQWZ01000003">
    <property type="protein sequence ID" value="SHG87222.1"/>
    <property type="molecule type" value="Genomic_DNA"/>
</dbReference>
<organism evidence="2 3">
    <name type="scientific">Hydrocarboniphaga daqingensis</name>
    <dbReference type="NCBI Taxonomy" id="490188"/>
    <lineage>
        <taxon>Bacteria</taxon>
        <taxon>Pseudomonadati</taxon>
        <taxon>Pseudomonadota</taxon>
        <taxon>Gammaproteobacteria</taxon>
        <taxon>Nevskiales</taxon>
        <taxon>Nevskiaceae</taxon>
        <taxon>Hydrocarboniphaga</taxon>
    </lineage>
</organism>